<evidence type="ECO:0000256" key="1">
    <source>
        <dbReference type="ARBA" id="ARBA00004651"/>
    </source>
</evidence>
<dbReference type="GO" id="GO:0005886">
    <property type="term" value="C:plasma membrane"/>
    <property type="evidence" value="ECO:0007669"/>
    <property type="project" value="UniProtKB-SubCell"/>
</dbReference>
<protein>
    <submittedName>
        <fullName evidence="10">ABC peptide/opine/nickel family transporter, inner membrane subunit</fullName>
    </submittedName>
</protein>
<feature type="domain" description="ABC transmembrane type-1" evidence="9">
    <location>
        <begin position="122"/>
        <end position="311"/>
    </location>
</feature>
<feature type="transmembrane region" description="Helical" evidence="7">
    <location>
        <begin position="172"/>
        <end position="196"/>
    </location>
</feature>
<dbReference type="InterPro" id="IPR035906">
    <property type="entry name" value="MetI-like_sf"/>
</dbReference>
<name>Q13H44_PARXL</name>
<evidence type="ECO:0000256" key="4">
    <source>
        <dbReference type="ARBA" id="ARBA00022692"/>
    </source>
</evidence>
<comment type="subcellular location">
    <subcellularLocation>
        <location evidence="1 7">Cell membrane</location>
        <topology evidence="1 7">Multi-pass membrane protein</topology>
    </subcellularLocation>
</comment>
<evidence type="ECO:0000313" key="10">
    <source>
        <dbReference type="EMBL" id="ABE36595.1"/>
    </source>
</evidence>
<comment type="similarity">
    <text evidence="7">Belongs to the binding-protein-dependent transport system permease family.</text>
</comment>
<feature type="transmembrane region" description="Helical" evidence="7">
    <location>
        <begin position="249"/>
        <end position="269"/>
    </location>
</feature>
<keyword evidence="2 7" id="KW-0813">Transport</keyword>
<keyword evidence="3" id="KW-1003">Cell membrane</keyword>
<dbReference type="EMBL" id="CP000272">
    <property type="protein sequence ID" value="ABE36595.1"/>
    <property type="molecule type" value="Genomic_DNA"/>
</dbReference>
<dbReference type="Proteomes" id="UP000001817">
    <property type="component" value="Chromosome 3"/>
</dbReference>
<dbReference type="InterPro" id="IPR050366">
    <property type="entry name" value="BP-dependent_transpt_permease"/>
</dbReference>
<evidence type="ECO:0000256" key="8">
    <source>
        <dbReference type="SAM" id="MobiDB-lite"/>
    </source>
</evidence>
<organism evidence="10 11">
    <name type="scientific">Paraburkholderia xenovorans (strain LB400)</name>
    <dbReference type="NCBI Taxonomy" id="266265"/>
    <lineage>
        <taxon>Bacteria</taxon>
        <taxon>Pseudomonadati</taxon>
        <taxon>Pseudomonadota</taxon>
        <taxon>Betaproteobacteria</taxon>
        <taxon>Burkholderiales</taxon>
        <taxon>Burkholderiaceae</taxon>
        <taxon>Paraburkholderia</taxon>
    </lineage>
</organism>
<dbReference type="PANTHER" id="PTHR43386:SF25">
    <property type="entry name" value="PEPTIDE ABC TRANSPORTER PERMEASE PROTEIN"/>
    <property type="match status" value="1"/>
</dbReference>
<dbReference type="STRING" id="266265.Bxe_C0788"/>
<feature type="transmembrane region" description="Helical" evidence="7">
    <location>
        <begin position="289"/>
        <end position="311"/>
    </location>
</feature>
<dbReference type="RefSeq" id="WP_011493851.1">
    <property type="nucleotide sequence ID" value="NC_007953.1"/>
</dbReference>
<evidence type="ECO:0000259" key="9">
    <source>
        <dbReference type="PROSITE" id="PS50928"/>
    </source>
</evidence>
<proteinExistence type="inferred from homology"/>
<feature type="region of interest" description="Disordered" evidence="8">
    <location>
        <begin position="1"/>
        <end position="46"/>
    </location>
</feature>
<evidence type="ECO:0000256" key="2">
    <source>
        <dbReference type="ARBA" id="ARBA00022448"/>
    </source>
</evidence>
<feature type="transmembrane region" description="Helical" evidence="7">
    <location>
        <begin position="126"/>
        <end position="152"/>
    </location>
</feature>
<evidence type="ECO:0000256" key="6">
    <source>
        <dbReference type="ARBA" id="ARBA00023136"/>
    </source>
</evidence>
<dbReference type="GO" id="GO:0055085">
    <property type="term" value="P:transmembrane transport"/>
    <property type="evidence" value="ECO:0007669"/>
    <property type="project" value="InterPro"/>
</dbReference>
<accession>Q13H44</accession>
<dbReference type="InterPro" id="IPR000515">
    <property type="entry name" value="MetI-like"/>
</dbReference>
<dbReference type="KEGG" id="bxb:DR64_7742"/>
<gene>
    <name evidence="10" type="ORF">Bxe_C0788</name>
</gene>
<feature type="transmembrane region" description="Helical" evidence="7">
    <location>
        <begin position="87"/>
        <end position="105"/>
    </location>
</feature>
<dbReference type="Pfam" id="PF00528">
    <property type="entry name" value="BPD_transp_1"/>
    <property type="match status" value="1"/>
</dbReference>
<sequence>MTILPPSSQTPHRLGALEPVHRSSMLPQGTEPGRPWGSGGGPAPQRVRRRSVAQRMNLSTGGWIGLAMVGSALFVAAFAPWIAPHPVGAILTPDVFAGFSAKLPLGSDYLGRDMLTRIIYGMRLTVVLALAAALLAALTGTMLGLLAAVAGRRIDETMSRLLDAVTSIPSKMFALMIVAAFGSSLPLLIMTAAVSYMPGSYRIARSLAVNIGTLEYVQVAQARGESALYIACFEMLPNMIHPMLTDTGLRFTFVVLLLSSLSFLGLGVQPPYADLGSLVRENIAGLGEGVPVVILPAIAIAVLTVGVNLLIDGLPHRGRLKGAADADGGH</sequence>
<dbReference type="OrthoDB" id="9783218at2"/>
<reference evidence="10 11" key="1">
    <citation type="journal article" date="2006" name="Proc. Natl. Acad. Sci. U.S.A.">
        <title>Burkholderia xenovorans LB400 harbors a multi-replicon, 9.73-Mbp genome shaped for versatility.</title>
        <authorList>
            <person name="Chain P.S."/>
            <person name="Denef V.J."/>
            <person name="Konstantinidis K.T."/>
            <person name="Vergez L.M."/>
            <person name="Agullo L."/>
            <person name="Reyes V.L."/>
            <person name="Hauser L."/>
            <person name="Cordova M."/>
            <person name="Gomez L."/>
            <person name="Gonzalez M."/>
            <person name="Land M."/>
            <person name="Lao V."/>
            <person name="Larimer F."/>
            <person name="LiPuma J.J."/>
            <person name="Mahenthiralingam E."/>
            <person name="Malfatti S.A."/>
            <person name="Marx C.J."/>
            <person name="Parnell J.J."/>
            <person name="Ramette A."/>
            <person name="Richardson P."/>
            <person name="Seeger M."/>
            <person name="Smith D."/>
            <person name="Spilker T."/>
            <person name="Sul W.J."/>
            <person name="Tsoi T.V."/>
            <person name="Ulrich L.E."/>
            <person name="Zhulin I.B."/>
            <person name="Tiedje J.M."/>
        </authorList>
    </citation>
    <scope>NUCLEOTIDE SEQUENCE [LARGE SCALE GENOMIC DNA]</scope>
    <source>
        <strain evidence="10 11">LB400</strain>
    </source>
</reference>
<dbReference type="PROSITE" id="PS50928">
    <property type="entry name" value="ABC_TM1"/>
    <property type="match status" value="1"/>
</dbReference>
<keyword evidence="11" id="KW-1185">Reference proteome</keyword>
<dbReference type="KEGG" id="bxe:Bxe_C0788"/>
<dbReference type="eggNOG" id="COG1173">
    <property type="taxonomic scope" value="Bacteria"/>
</dbReference>
<dbReference type="AlphaFoldDB" id="Q13H44"/>
<dbReference type="Gene3D" id="1.10.3720.10">
    <property type="entry name" value="MetI-like"/>
    <property type="match status" value="1"/>
</dbReference>
<keyword evidence="6 7" id="KW-0472">Membrane</keyword>
<feature type="transmembrane region" description="Helical" evidence="7">
    <location>
        <begin position="58"/>
        <end position="81"/>
    </location>
</feature>
<dbReference type="SUPFAM" id="SSF161098">
    <property type="entry name" value="MetI-like"/>
    <property type="match status" value="1"/>
</dbReference>
<feature type="compositionally biased region" description="Polar residues" evidence="8">
    <location>
        <begin position="1"/>
        <end position="11"/>
    </location>
</feature>
<evidence type="ECO:0000256" key="3">
    <source>
        <dbReference type="ARBA" id="ARBA00022475"/>
    </source>
</evidence>
<keyword evidence="4 7" id="KW-0812">Transmembrane</keyword>
<dbReference type="PATRIC" id="fig|266265.5.peg.8462"/>
<dbReference type="CDD" id="cd06261">
    <property type="entry name" value="TM_PBP2"/>
    <property type="match status" value="1"/>
</dbReference>
<evidence type="ECO:0000256" key="7">
    <source>
        <dbReference type="RuleBase" id="RU363032"/>
    </source>
</evidence>
<evidence type="ECO:0000256" key="5">
    <source>
        <dbReference type="ARBA" id="ARBA00022989"/>
    </source>
</evidence>
<evidence type="ECO:0000313" key="11">
    <source>
        <dbReference type="Proteomes" id="UP000001817"/>
    </source>
</evidence>
<dbReference type="PANTHER" id="PTHR43386">
    <property type="entry name" value="OLIGOPEPTIDE TRANSPORT SYSTEM PERMEASE PROTEIN APPC"/>
    <property type="match status" value="1"/>
</dbReference>
<keyword evidence="5 7" id="KW-1133">Transmembrane helix</keyword>